<dbReference type="Proteomes" id="UP000279562">
    <property type="component" value="Unassembled WGS sequence"/>
</dbReference>
<dbReference type="AlphaFoldDB" id="A0A3P1ZWF9"/>
<evidence type="ECO:0000313" key="2">
    <source>
        <dbReference type="Proteomes" id="UP000279562"/>
    </source>
</evidence>
<sequence length="121" mass="14363">MLLNTLFYLFYLEVSRKAVPLHCVFHSIRFKVNKGWSTAVLLFLCPYVSAALKTSMMFQPPPKERTNHRYPQGIHQKEDFLYNIPFGRYKRHQQQYDNCVWQIQDSHLFPKILEVPSASEV</sequence>
<evidence type="ECO:0000313" key="1">
    <source>
        <dbReference type="EMBL" id="RRD87198.1"/>
    </source>
</evidence>
<reference evidence="1 2" key="1">
    <citation type="submission" date="2018-11" db="EMBL/GenBank/DDBJ databases">
        <title>Genomes From Bacteria Associated with the Canine Oral Cavity: a Test Case for Automated Genome-Based Taxonomic Assignment.</title>
        <authorList>
            <person name="Coil D.A."/>
            <person name="Jospin G."/>
            <person name="Darling A.E."/>
            <person name="Wallis C."/>
            <person name="Davis I.J."/>
            <person name="Harris S."/>
            <person name="Eisen J.A."/>
            <person name="Holcombe L.J."/>
            <person name="O'Flynn C."/>
        </authorList>
    </citation>
    <scope>NUCLEOTIDE SEQUENCE [LARGE SCALE GENOMIC DNA]</scope>
    <source>
        <strain evidence="1 2">OH1047_COT-310</strain>
    </source>
</reference>
<organism evidence="1 2">
    <name type="scientific">Prevotella heparinolytica</name>
    <dbReference type="NCBI Taxonomy" id="28113"/>
    <lineage>
        <taxon>Bacteria</taxon>
        <taxon>Pseudomonadati</taxon>
        <taxon>Bacteroidota</taxon>
        <taxon>Bacteroidia</taxon>
        <taxon>Bacteroidales</taxon>
        <taxon>Bacteroidaceae</taxon>
        <taxon>Bacteroides</taxon>
    </lineage>
</organism>
<name>A0A3P1ZWF9_9BACE</name>
<comment type="caution">
    <text evidence="1">The sequence shown here is derived from an EMBL/GenBank/DDBJ whole genome shotgun (WGS) entry which is preliminary data.</text>
</comment>
<dbReference type="EMBL" id="RQYF01000112">
    <property type="protein sequence ID" value="RRD87198.1"/>
    <property type="molecule type" value="Genomic_DNA"/>
</dbReference>
<gene>
    <name evidence="1" type="ORF">EII33_13440</name>
</gene>
<protein>
    <submittedName>
        <fullName evidence="1">Uncharacterized protein</fullName>
    </submittedName>
</protein>
<proteinExistence type="predicted"/>
<accession>A0A3P1ZWF9</accession>
<keyword evidence="2" id="KW-1185">Reference proteome</keyword>